<keyword evidence="8" id="KW-1185">Reference proteome</keyword>
<dbReference type="PROSITE" id="PS50222">
    <property type="entry name" value="EF_HAND_2"/>
    <property type="match status" value="2"/>
</dbReference>
<dbReference type="InterPro" id="IPR002048">
    <property type="entry name" value="EF_hand_dom"/>
</dbReference>
<feature type="compositionally biased region" description="Basic residues" evidence="5">
    <location>
        <begin position="117"/>
        <end position="126"/>
    </location>
</feature>
<evidence type="ECO:0000256" key="1">
    <source>
        <dbReference type="ARBA" id="ARBA00022468"/>
    </source>
</evidence>
<dbReference type="GO" id="GO:0006913">
    <property type="term" value="P:nucleocytoplasmic transport"/>
    <property type="evidence" value="ECO:0007669"/>
    <property type="project" value="TreeGrafter"/>
</dbReference>
<evidence type="ECO:0000256" key="3">
    <source>
        <dbReference type="ARBA" id="ARBA00022737"/>
    </source>
</evidence>
<dbReference type="InterPro" id="IPR013761">
    <property type="entry name" value="SAM/pointed_sf"/>
</dbReference>
<reference evidence="8" key="1">
    <citation type="journal article" date="2015" name="PLoS Genet.">
        <title>Genome Sequence and Transcriptome Analyses of Chrysochromulina tobin: Metabolic Tools for Enhanced Algal Fitness in the Prominent Order Prymnesiales (Haptophyceae).</title>
        <authorList>
            <person name="Hovde B.T."/>
            <person name="Deodato C.R."/>
            <person name="Hunsperger H.M."/>
            <person name="Ryken S.A."/>
            <person name="Yost W."/>
            <person name="Jha R.K."/>
            <person name="Patterson J."/>
            <person name="Monnat R.J. Jr."/>
            <person name="Barlow S.B."/>
            <person name="Starkenburg S.R."/>
            <person name="Cattolico R.A."/>
        </authorList>
    </citation>
    <scope>NUCLEOTIDE SEQUENCE</scope>
    <source>
        <strain evidence="8">CCMP291</strain>
    </source>
</reference>
<evidence type="ECO:0000313" key="7">
    <source>
        <dbReference type="EMBL" id="KOO24696.1"/>
    </source>
</evidence>
<dbReference type="PROSITE" id="PS00018">
    <property type="entry name" value="EF_HAND_1"/>
    <property type="match status" value="2"/>
</dbReference>
<dbReference type="Pfam" id="PF13499">
    <property type="entry name" value="EF-hand_7"/>
    <property type="match status" value="1"/>
</dbReference>
<dbReference type="GO" id="GO:0005829">
    <property type="term" value="C:cytosol"/>
    <property type="evidence" value="ECO:0007669"/>
    <property type="project" value="TreeGrafter"/>
</dbReference>
<dbReference type="CDD" id="cd00051">
    <property type="entry name" value="EFh"/>
    <property type="match status" value="1"/>
</dbReference>
<evidence type="ECO:0000256" key="4">
    <source>
        <dbReference type="ARBA" id="ARBA00022837"/>
    </source>
</evidence>
<dbReference type="InterPro" id="IPR011992">
    <property type="entry name" value="EF-hand-dom_pair"/>
</dbReference>
<dbReference type="Gene3D" id="3.80.10.10">
    <property type="entry name" value="Ribonuclease Inhibitor"/>
    <property type="match status" value="2"/>
</dbReference>
<dbReference type="SMART" id="SM00054">
    <property type="entry name" value="EFh"/>
    <property type="match status" value="2"/>
</dbReference>
<dbReference type="Gene3D" id="1.10.238.10">
    <property type="entry name" value="EF-hand"/>
    <property type="match status" value="1"/>
</dbReference>
<dbReference type="InterPro" id="IPR001611">
    <property type="entry name" value="Leu-rich_rpt"/>
</dbReference>
<dbReference type="PANTHER" id="PTHR24113:SF12">
    <property type="entry name" value="RAN GTPASE-ACTIVATING PROTEIN 1"/>
    <property type="match status" value="1"/>
</dbReference>
<dbReference type="SUPFAM" id="SSF47473">
    <property type="entry name" value="EF-hand"/>
    <property type="match status" value="1"/>
</dbReference>
<keyword evidence="3" id="KW-0677">Repeat</keyword>
<dbReference type="GO" id="GO:0005509">
    <property type="term" value="F:calcium ion binding"/>
    <property type="evidence" value="ECO:0007669"/>
    <property type="project" value="InterPro"/>
</dbReference>
<dbReference type="FunFam" id="1.10.238.10:FF:000178">
    <property type="entry name" value="Calmodulin-2 A"/>
    <property type="match status" value="1"/>
</dbReference>
<dbReference type="GO" id="GO:0031267">
    <property type="term" value="F:small GTPase binding"/>
    <property type="evidence" value="ECO:0007669"/>
    <property type="project" value="TreeGrafter"/>
</dbReference>
<dbReference type="GO" id="GO:0005634">
    <property type="term" value="C:nucleus"/>
    <property type="evidence" value="ECO:0007669"/>
    <property type="project" value="TreeGrafter"/>
</dbReference>
<feature type="compositionally biased region" description="Basic and acidic residues" evidence="5">
    <location>
        <begin position="398"/>
        <end position="411"/>
    </location>
</feature>
<keyword evidence="1" id="KW-0343">GTPase activation</keyword>
<feature type="region of interest" description="Disordered" evidence="5">
    <location>
        <begin position="116"/>
        <end position="144"/>
    </location>
</feature>
<dbReference type="EMBL" id="JWZX01003065">
    <property type="protein sequence ID" value="KOO24696.1"/>
    <property type="molecule type" value="Genomic_DNA"/>
</dbReference>
<keyword evidence="4" id="KW-0106">Calcium</keyword>
<dbReference type="SUPFAM" id="SSF52047">
    <property type="entry name" value="RNI-like"/>
    <property type="match status" value="1"/>
</dbReference>
<sequence length="796" mass="84689">MAGPEAMKLWEQTFKMFDRDGGGDVDLRELGLMFRQLGQTPTERQMLLLIEEVDADGSGTVDFEEFCCLMLRQQRALRVPAWLDALLPAEPDEHEKPRLPTHALLSDPKFEAARRIQATRRQRKGGKSSDGGHDSPPHQRKTASKYVDLTNNVIQCRAIDQLSRDELLMVIDLLPSAQHIESAHVSGHGPLFGPFVAAELSWRLATSTRTRLSSLELAFDSIGDEGAVALARTLRQNTHLTAVDLSGNNIGARGATALMAAICLGAPLPLGSSLGAAAESGSEASAAPKRGAPLKVLLLDDNPIPAQLAIDIQVQLLLNNLSDVVTVGCRSVQPDGTSIEPPPLTLAGSAAAAVLAGMPLGAAPACTLTEEWLSHAHVHHLRKELNDRKDKASVVFSAKKEKEKAERETAAREAAAAAATASMPPSALQSLHLGGTQAGNATAGACAAALKLPGARLECLCISGDAGDVGAHKLAEALVHNRSLKRLYLGCRIGDMGVENLCHAIRSPGTALEVLHLGGVVRGNVWISNRLEMRSGQILAEALRAAPEGALRELRLSGNHGLGGGAACFAILGALQAHQSLRVLHLDGCGLTKMDMGSLVDICHEVWCLHELVVDRGSAAAPKAATAPVEEGGAPAAPKKLLSLQQKIKLTKILQDNRTLGRRRVESWKLSKSLDEVQWVFNSLCAGLPTEEVDGDLDRWQSASCAQFVVNAGFPHYKSTFAFNLRGPMLATLTTASLTQLGVHEHREQIAIMEAIRSLVHAYDRKTRVAKANSIWSNLLGVGGLVAPAHGAAEAG</sequence>
<evidence type="ECO:0000256" key="5">
    <source>
        <dbReference type="SAM" id="MobiDB-lite"/>
    </source>
</evidence>
<protein>
    <submittedName>
        <fullName evidence="7">Troponin skeletal muscle</fullName>
    </submittedName>
</protein>
<accession>A0A0M0JDP0</accession>
<dbReference type="SUPFAM" id="SSF47769">
    <property type="entry name" value="SAM/Pointed domain"/>
    <property type="match status" value="1"/>
</dbReference>
<dbReference type="GO" id="GO:0005096">
    <property type="term" value="F:GTPase activator activity"/>
    <property type="evidence" value="ECO:0007669"/>
    <property type="project" value="UniProtKB-KW"/>
</dbReference>
<feature type="domain" description="EF-hand" evidence="6">
    <location>
        <begin position="5"/>
        <end position="40"/>
    </location>
</feature>
<evidence type="ECO:0000259" key="6">
    <source>
        <dbReference type="PROSITE" id="PS50222"/>
    </source>
</evidence>
<dbReference type="InterPro" id="IPR032675">
    <property type="entry name" value="LRR_dom_sf"/>
</dbReference>
<gene>
    <name evidence="7" type="ORF">Ctob_006774</name>
</gene>
<dbReference type="GO" id="GO:0048471">
    <property type="term" value="C:perinuclear region of cytoplasm"/>
    <property type="evidence" value="ECO:0007669"/>
    <property type="project" value="TreeGrafter"/>
</dbReference>
<dbReference type="Gene3D" id="1.10.150.50">
    <property type="entry name" value="Transcription Factor, Ets-1"/>
    <property type="match status" value="1"/>
</dbReference>
<feature type="domain" description="EF-hand" evidence="6">
    <location>
        <begin position="41"/>
        <end position="76"/>
    </location>
</feature>
<dbReference type="Pfam" id="PF13516">
    <property type="entry name" value="LRR_6"/>
    <property type="match status" value="1"/>
</dbReference>
<dbReference type="Proteomes" id="UP000037460">
    <property type="component" value="Unassembled WGS sequence"/>
</dbReference>
<proteinExistence type="predicted"/>
<dbReference type="AlphaFoldDB" id="A0A0M0JDP0"/>
<evidence type="ECO:0000256" key="2">
    <source>
        <dbReference type="ARBA" id="ARBA00022614"/>
    </source>
</evidence>
<dbReference type="InterPro" id="IPR027038">
    <property type="entry name" value="RanGap"/>
</dbReference>
<dbReference type="PANTHER" id="PTHR24113">
    <property type="entry name" value="RAN GTPASE-ACTIVATING PROTEIN 1"/>
    <property type="match status" value="1"/>
</dbReference>
<feature type="region of interest" description="Disordered" evidence="5">
    <location>
        <begin position="398"/>
        <end position="418"/>
    </location>
</feature>
<name>A0A0M0JDP0_9EUKA</name>
<organism evidence="7 8">
    <name type="scientific">Chrysochromulina tobinii</name>
    <dbReference type="NCBI Taxonomy" id="1460289"/>
    <lineage>
        <taxon>Eukaryota</taxon>
        <taxon>Haptista</taxon>
        <taxon>Haptophyta</taxon>
        <taxon>Prymnesiophyceae</taxon>
        <taxon>Prymnesiales</taxon>
        <taxon>Chrysochromulinaceae</taxon>
        <taxon>Chrysochromulina</taxon>
    </lineage>
</organism>
<keyword evidence="2" id="KW-0433">Leucine-rich repeat</keyword>
<dbReference type="InterPro" id="IPR018247">
    <property type="entry name" value="EF_Hand_1_Ca_BS"/>
</dbReference>
<evidence type="ECO:0000313" key="8">
    <source>
        <dbReference type="Proteomes" id="UP000037460"/>
    </source>
</evidence>
<comment type="caution">
    <text evidence="7">The sequence shown here is derived from an EMBL/GenBank/DDBJ whole genome shotgun (WGS) entry which is preliminary data.</text>
</comment>
<dbReference type="SMART" id="SM00368">
    <property type="entry name" value="LRR_RI"/>
    <property type="match status" value="4"/>
</dbReference>